<proteinExistence type="predicted"/>
<evidence type="ECO:0000259" key="1">
    <source>
        <dbReference type="Pfam" id="PF00535"/>
    </source>
</evidence>
<dbReference type="InterPro" id="IPR001173">
    <property type="entry name" value="Glyco_trans_2-like"/>
</dbReference>
<name>X1CCY6_9ZZZZ</name>
<dbReference type="Gene3D" id="3.90.550.10">
    <property type="entry name" value="Spore Coat Polysaccharide Biosynthesis Protein SpsA, Chain A"/>
    <property type="match status" value="1"/>
</dbReference>
<dbReference type="InterPro" id="IPR029044">
    <property type="entry name" value="Nucleotide-diphossugar_trans"/>
</dbReference>
<dbReference type="PANTHER" id="PTHR22916:SF65">
    <property type="entry name" value="SLR1065 PROTEIN"/>
    <property type="match status" value="1"/>
</dbReference>
<protein>
    <recommendedName>
        <fullName evidence="1">Glycosyltransferase 2-like domain-containing protein</fullName>
    </recommendedName>
</protein>
<dbReference type="SUPFAM" id="SSF53448">
    <property type="entry name" value="Nucleotide-diphospho-sugar transferases"/>
    <property type="match status" value="1"/>
</dbReference>
<reference evidence="2" key="1">
    <citation type="journal article" date="2014" name="Front. Microbiol.">
        <title>High frequency of phylogenetically diverse reductive dehalogenase-homologous genes in deep subseafloor sedimentary metagenomes.</title>
        <authorList>
            <person name="Kawai M."/>
            <person name="Futagami T."/>
            <person name="Toyoda A."/>
            <person name="Takaki Y."/>
            <person name="Nishi S."/>
            <person name="Hori S."/>
            <person name="Arai W."/>
            <person name="Tsubouchi T."/>
            <person name="Morono Y."/>
            <person name="Uchiyama I."/>
            <person name="Ito T."/>
            <person name="Fujiyama A."/>
            <person name="Inagaki F."/>
            <person name="Takami H."/>
        </authorList>
    </citation>
    <scope>NUCLEOTIDE SEQUENCE</scope>
    <source>
        <strain evidence="2">Expedition CK06-06</strain>
    </source>
</reference>
<dbReference type="Pfam" id="PF00535">
    <property type="entry name" value="Glycos_transf_2"/>
    <property type="match status" value="1"/>
</dbReference>
<accession>X1CCY6</accession>
<sequence>MKNFTSQEIKKFVSNPLFDGKILLNKDPSRPKISIVTPSYNQAEFLERTILRILNQNHTNLEYIIIDGGSTDSSAEII</sequence>
<gene>
    <name evidence="2" type="ORF">S01H4_42844</name>
</gene>
<dbReference type="AlphaFoldDB" id="X1CCY6"/>
<comment type="caution">
    <text evidence="2">The sequence shown here is derived from an EMBL/GenBank/DDBJ whole genome shotgun (WGS) entry which is preliminary data.</text>
</comment>
<organism evidence="2">
    <name type="scientific">marine sediment metagenome</name>
    <dbReference type="NCBI Taxonomy" id="412755"/>
    <lineage>
        <taxon>unclassified sequences</taxon>
        <taxon>metagenomes</taxon>
        <taxon>ecological metagenomes</taxon>
    </lineage>
</organism>
<feature type="non-terminal residue" evidence="2">
    <location>
        <position position="78"/>
    </location>
</feature>
<dbReference type="EMBL" id="BART01023572">
    <property type="protein sequence ID" value="GAG94133.1"/>
    <property type="molecule type" value="Genomic_DNA"/>
</dbReference>
<feature type="domain" description="Glycosyltransferase 2-like" evidence="1">
    <location>
        <begin position="34"/>
        <end position="78"/>
    </location>
</feature>
<dbReference type="PANTHER" id="PTHR22916">
    <property type="entry name" value="GLYCOSYLTRANSFERASE"/>
    <property type="match status" value="1"/>
</dbReference>
<evidence type="ECO:0000313" key="2">
    <source>
        <dbReference type="EMBL" id="GAG94133.1"/>
    </source>
</evidence>